<sequence length="130" mass="15111">MRERHVLVTVTHEKSAARVSYASAGLCTCWLLKCICWLLMYRLIDDDEPRYDVVLHELATSEELEISRVLMYRLIDDDLVVASAEEQENNIRTAIEDDRQQLRNLFIVIHFRSGGSISCLNTQHDTWNSK</sequence>
<keyword evidence="3" id="KW-1185">Reference proteome</keyword>
<dbReference type="AlphaFoldDB" id="A0A2Z7B6B9"/>
<accession>A0A2Z7B6B9</accession>
<keyword evidence="1" id="KW-1133">Transmembrane helix</keyword>
<gene>
    <name evidence="2" type="ORF">F511_40991</name>
</gene>
<organism evidence="2 3">
    <name type="scientific">Dorcoceras hygrometricum</name>
    <dbReference type="NCBI Taxonomy" id="472368"/>
    <lineage>
        <taxon>Eukaryota</taxon>
        <taxon>Viridiplantae</taxon>
        <taxon>Streptophyta</taxon>
        <taxon>Embryophyta</taxon>
        <taxon>Tracheophyta</taxon>
        <taxon>Spermatophyta</taxon>
        <taxon>Magnoliopsida</taxon>
        <taxon>eudicotyledons</taxon>
        <taxon>Gunneridae</taxon>
        <taxon>Pentapetalae</taxon>
        <taxon>asterids</taxon>
        <taxon>lamiids</taxon>
        <taxon>Lamiales</taxon>
        <taxon>Gesneriaceae</taxon>
        <taxon>Didymocarpoideae</taxon>
        <taxon>Trichosporeae</taxon>
        <taxon>Loxocarpinae</taxon>
        <taxon>Dorcoceras</taxon>
    </lineage>
</organism>
<proteinExistence type="predicted"/>
<reference evidence="2 3" key="1">
    <citation type="journal article" date="2015" name="Proc. Natl. Acad. Sci. U.S.A.">
        <title>The resurrection genome of Boea hygrometrica: A blueprint for survival of dehydration.</title>
        <authorList>
            <person name="Xiao L."/>
            <person name="Yang G."/>
            <person name="Zhang L."/>
            <person name="Yang X."/>
            <person name="Zhao S."/>
            <person name="Ji Z."/>
            <person name="Zhou Q."/>
            <person name="Hu M."/>
            <person name="Wang Y."/>
            <person name="Chen M."/>
            <person name="Xu Y."/>
            <person name="Jin H."/>
            <person name="Xiao X."/>
            <person name="Hu G."/>
            <person name="Bao F."/>
            <person name="Hu Y."/>
            <person name="Wan P."/>
            <person name="Li L."/>
            <person name="Deng X."/>
            <person name="Kuang T."/>
            <person name="Xiang C."/>
            <person name="Zhu J.K."/>
            <person name="Oliver M.J."/>
            <person name="He Y."/>
        </authorList>
    </citation>
    <scope>NUCLEOTIDE SEQUENCE [LARGE SCALE GENOMIC DNA]</scope>
    <source>
        <strain evidence="3">cv. XS01</strain>
    </source>
</reference>
<evidence type="ECO:0000256" key="1">
    <source>
        <dbReference type="SAM" id="Phobius"/>
    </source>
</evidence>
<keyword evidence="2" id="KW-0675">Receptor</keyword>
<dbReference type="EMBL" id="KV008761">
    <property type="protein sequence ID" value="KZV30045.1"/>
    <property type="molecule type" value="Genomic_DNA"/>
</dbReference>
<dbReference type="Proteomes" id="UP000250235">
    <property type="component" value="Unassembled WGS sequence"/>
</dbReference>
<protein>
    <submittedName>
        <fullName evidence="2">Phytosulfokine receptor 1-like</fullName>
    </submittedName>
</protein>
<keyword evidence="1" id="KW-0812">Transmembrane</keyword>
<name>A0A2Z7B6B9_9LAMI</name>
<feature type="transmembrane region" description="Helical" evidence="1">
    <location>
        <begin position="20"/>
        <end position="41"/>
    </location>
</feature>
<keyword evidence="1" id="KW-0472">Membrane</keyword>
<evidence type="ECO:0000313" key="3">
    <source>
        <dbReference type="Proteomes" id="UP000250235"/>
    </source>
</evidence>
<evidence type="ECO:0000313" key="2">
    <source>
        <dbReference type="EMBL" id="KZV30045.1"/>
    </source>
</evidence>